<gene>
    <name evidence="1" type="ORF">HINF_LOCUS46525</name>
    <name evidence="2" type="ORF">HINF_LOCUS69255</name>
</gene>
<evidence type="ECO:0000313" key="2">
    <source>
        <dbReference type="EMBL" id="CAL6097705.1"/>
    </source>
</evidence>
<reference evidence="1" key="1">
    <citation type="submission" date="2023-06" db="EMBL/GenBank/DDBJ databases">
        <authorList>
            <person name="Kurt Z."/>
        </authorList>
    </citation>
    <scope>NUCLEOTIDE SEQUENCE</scope>
</reference>
<comment type="caution">
    <text evidence="1">The sequence shown here is derived from an EMBL/GenBank/DDBJ whole genome shotgun (WGS) entry which is preliminary data.</text>
</comment>
<protein>
    <submittedName>
        <fullName evidence="2">Hypothetical_protein</fullName>
    </submittedName>
</protein>
<dbReference type="EMBL" id="CAXDID020000502">
    <property type="protein sequence ID" value="CAL6097705.1"/>
    <property type="molecule type" value="Genomic_DNA"/>
</dbReference>
<reference evidence="2 3" key="2">
    <citation type="submission" date="2024-07" db="EMBL/GenBank/DDBJ databases">
        <authorList>
            <person name="Akdeniz Z."/>
        </authorList>
    </citation>
    <scope>NUCLEOTIDE SEQUENCE [LARGE SCALE GENOMIC DNA]</scope>
</reference>
<proteinExistence type="predicted"/>
<organism evidence="1">
    <name type="scientific">Hexamita inflata</name>
    <dbReference type="NCBI Taxonomy" id="28002"/>
    <lineage>
        <taxon>Eukaryota</taxon>
        <taxon>Metamonada</taxon>
        <taxon>Diplomonadida</taxon>
        <taxon>Hexamitidae</taxon>
        <taxon>Hexamitinae</taxon>
        <taxon>Hexamita</taxon>
    </lineage>
</organism>
<name>A0AA86QWS2_9EUKA</name>
<dbReference type="AlphaFoldDB" id="A0AA86QWS2"/>
<dbReference type="Proteomes" id="UP001642409">
    <property type="component" value="Unassembled WGS sequence"/>
</dbReference>
<dbReference type="EMBL" id="CATOUU010000910">
    <property type="protein sequence ID" value="CAI9958880.1"/>
    <property type="molecule type" value="Genomic_DNA"/>
</dbReference>
<accession>A0AA86QWS2</accession>
<keyword evidence="3" id="KW-1185">Reference proteome</keyword>
<evidence type="ECO:0000313" key="1">
    <source>
        <dbReference type="EMBL" id="CAI9958880.1"/>
    </source>
</evidence>
<evidence type="ECO:0000313" key="3">
    <source>
        <dbReference type="Proteomes" id="UP001642409"/>
    </source>
</evidence>
<sequence length="408" mass="48971">MSFKYSLVHKLAFDRLSVQPNDLQQIYFDQYMNIYGNHNLARIYFNLDVAFQTNLFIEVKQEIDNIILNGITAAEVRYYPELAHIIQDLTQQFPLRYNKKQKFLQELRNEFRLKQIDPQALWEVEMNTQQENIKLQQLKAKTIKMMSRPRFSNIELKMVQQLQEDRKAQELKIQLEENQKLALHNKRSLLINIQNKAKQKIQHVTNKQSELQMQVDSILQQLESQPKCNETHQYYYNQLPTSTPLPNKQTSQLTNNLINDQKQQQQKEHNLSVRLHQIKQLKTQQINNFANKTAQKQFQVEKNKQKYPILKPKKQIDPEFAVEFTRKQRPSSEQFYNQKLNERTVINFLPKQKLYKAKEPEKNFKTDQIMLIQQKVNQKYALKEQIKITRPGSSLFYNIKEQLEQQFW</sequence>